<accession>A0ABQ8KR50</accession>
<sequence>MRGGKHCRTQPIYTRGMPPPRSKARAGKRSSPARPWGVVIDWFSPASGSLSSVNVLPGPVGKRTTPPAVWGRRRFRPGRCGPQHDQNDASSRQGRRRSHCTRGSTNALPASGRRSGAALVASCVVDRNLPGRPSARSVPFRAASPRPLRLDASTGTLAPSVPVLGVIPSSRRCAGLPLHSIIAASHRRHRQRYVALSRSTGVCGDALRADGMRPRTVNSKHVSRLSGIYHKVRPSTSRSSQPI</sequence>
<protein>
    <submittedName>
        <fullName evidence="2">Uncharacterized protein</fullName>
    </submittedName>
</protein>
<evidence type="ECO:0000313" key="2">
    <source>
        <dbReference type="EMBL" id="KAH9840827.1"/>
    </source>
</evidence>
<comment type="caution">
    <text evidence="2">The sequence shown here is derived from an EMBL/GenBank/DDBJ whole genome shotgun (WGS) entry which is preliminary data.</text>
</comment>
<feature type="region of interest" description="Disordered" evidence="1">
    <location>
        <begin position="1"/>
        <end position="33"/>
    </location>
</feature>
<evidence type="ECO:0000313" key="3">
    <source>
        <dbReference type="Proteomes" id="UP000814176"/>
    </source>
</evidence>
<organism evidence="2 3">
    <name type="scientific">Rhodofomes roseus</name>
    <dbReference type="NCBI Taxonomy" id="34475"/>
    <lineage>
        <taxon>Eukaryota</taxon>
        <taxon>Fungi</taxon>
        <taxon>Dikarya</taxon>
        <taxon>Basidiomycota</taxon>
        <taxon>Agaricomycotina</taxon>
        <taxon>Agaricomycetes</taxon>
        <taxon>Polyporales</taxon>
        <taxon>Rhodofomes</taxon>
    </lineage>
</organism>
<feature type="region of interest" description="Disordered" evidence="1">
    <location>
        <begin position="55"/>
        <end position="113"/>
    </location>
</feature>
<name>A0ABQ8KR50_9APHY</name>
<gene>
    <name evidence="2" type="ORF">C8Q71DRAFT_425134</name>
</gene>
<reference evidence="2 3" key="1">
    <citation type="journal article" date="2021" name="Environ. Microbiol.">
        <title>Gene family expansions and transcriptome signatures uncover fungal adaptations to wood decay.</title>
        <authorList>
            <person name="Hage H."/>
            <person name="Miyauchi S."/>
            <person name="Viragh M."/>
            <person name="Drula E."/>
            <person name="Min B."/>
            <person name="Chaduli D."/>
            <person name="Navarro D."/>
            <person name="Favel A."/>
            <person name="Norest M."/>
            <person name="Lesage-Meessen L."/>
            <person name="Balint B."/>
            <person name="Merenyi Z."/>
            <person name="de Eugenio L."/>
            <person name="Morin E."/>
            <person name="Martinez A.T."/>
            <person name="Baldrian P."/>
            <person name="Stursova M."/>
            <person name="Martinez M.J."/>
            <person name="Novotny C."/>
            <person name="Magnuson J.K."/>
            <person name="Spatafora J.W."/>
            <person name="Maurice S."/>
            <person name="Pangilinan J."/>
            <person name="Andreopoulos W."/>
            <person name="LaButti K."/>
            <person name="Hundley H."/>
            <person name="Na H."/>
            <person name="Kuo A."/>
            <person name="Barry K."/>
            <person name="Lipzen A."/>
            <person name="Henrissat B."/>
            <person name="Riley R."/>
            <person name="Ahrendt S."/>
            <person name="Nagy L.G."/>
            <person name="Grigoriev I.V."/>
            <person name="Martin F."/>
            <person name="Rosso M.N."/>
        </authorList>
    </citation>
    <scope>NUCLEOTIDE SEQUENCE [LARGE SCALE GENOMIC DNA]</scope>
    <source>
        <strain evidence="2 3">CIRM-BRFM 1785</strain>
    </source>
</reference>
<dbReference type="Proteomes" id="UP000814176">
    <property type="component" value="Unassembled WGS sequence"/>
</dbReference>
<proteinExistence type="predicted"/>
<dbReference type="RefSeq" id="XP_047782293.1">
    <property type="nucleotide sequence ID" value="XM_047918478.1"/>
</dbReference>
<evidence type="ECO:0000256" key="1">
    <source>
        <dbReference type="SAM" id="MobiDB-lite"/>
    </source>
</evidence>
<dbReference type="EMBL" id="JADCUA010000004">
    <property type="protein sequence ID" value="KAH9840827.1"/>
    <property type="molecule type" value="Genomic_DNA"/>
</dbReference>
<keyword evidence="3" id="KW-1185">Reference proteome</keyword>
<dbReference type="GeneID" id="71999210"/>